<name>A0A3S3R3V6_9MAGN</name>
<gene>
    <name evidence="2" type="ORF">CKAN_02434600</name>
</gene>
<dbReference type="AlphaFoldDB" id="A0A3S3R3V6"/>
<dbReference type="EMBL" id="QPKB01000011">
    <property type="protein sequence ID" value="RWR95025.1"/>
    <property type="molecule type" value="Genomic_DNA"/>
</dbReference>
<protein>
    <recommendedName>
        <fullName evidence="1">DUF7894 domain-containing protein</fullName>
    </recommendedName>
</protein>
<dbReference type="OrthoDB" id="1927925at2759"/>
<reference evidence="2 3" key="1">
    <citation type="journal article" date="2019" name="Nat. Plants">
        <title>Stout camphor tree genome fills gaps in understanding of flowering plant genome evolution.</title>
        <authorList>
            <person name="Chaw S.M."/>
            <person name="Liu Y.C."/>
            <person name="Wu Y.W."/>
            <person name="Wang H.Y."/>
            <person name="Lin C.I."/>
            <person name="Wu C.S."/>
            <person name="Ke H.M."/>
            <person name="Chang L.Y."/>
            <person name="Hsu C.Y."/>
            <person name="Yang H.T."/>
            <person name="Sudianto E."/>
            <person name="Hsu M.H."/>
            <person name="Wu K.P."/>
            <person name="Wang L.N."/>
            <person name="Leebens-Mack J.H."/>
            <person name="Tsai I.J."/>
        </authorList>
    </citation>
    <scope>NUCLEOTIDE SEQUENCE [LARGE SCALE GENOMIC DNA]</scope>
    <source>
        <strain evidence="3">cv. Chaw 1501</strain>
        <tissue evidence="2">Young leaves</tissue>
    </source>
</reference>
<sequence>MKVGSKVIFLSNDANGFGSAISDALQPNPDSSLQRSVSCFDLSLEGYGIKDQKASGKIVHFIDPQGSIQVSILLLQKYEPPIAACAVNEVLQSIIIGENSFDLPTVILPFIVSAQKINWEMTHSTLTDQKVTIYGAQIGNTTDFTQTMISGIPSPPPSLPISCESLACLLQLVRVLKLPTVVLIGSSSQPERTAEDDLLALYEMGAFLANHSGLRFSTGEIRLNLQEKTRGSLEAWRALYG</sequence>
<proteinExistence type="predicted"/>
<organism evidence="2 3">
    <name type="scientific">Cinnamomum micranthum f. kanehirae</name>
    <dbReference type="NCBI Taxonomy" id="337451"/>
    <lineage>
        <taxon>Eukaryota</taxon>
        <taxon>Viridiplantae</taxon>
        <taxon>Streptophyta</taxon>
        <taxon>Embryophyta</taxon>
        <taxon>Tracheophyta</taxon>
        <taxon>Spermatophyta</taxon>
        <taxon>Magnoliopsida</taxon>
        <taxon>Magnoliidae</taxon>
        <taxon>Laurales</taxon>
        <taxon>Lauraceae</taxon>
        <taxon>Cinnamomum</taxon>
    </lineage>
</organism>
<dbReference type="InterPro" id="IPR057216">
    <property type="entry name" value="DUF7894"/>
</dbReference>
<evidence type="ECO:0000313" key="2">
    <source>
        <dbReference type="EMBL" id="RWR95025.1"/>
    </source>
</evidence>
<evidence type="ECO:0000259" key="1">
    <source>
        <dbReference type="Pfam" id="PF25428"/>
    </source>
</evidence>
<keyword evidence="3" id="KW-1185">Reference proteome</keyword>
<comment type="caution">
    <text evidence="2">The sequence shown here is derived from an EMBL/GenBank/DDBJ whole genome shotgun (WGS) entry which is preliminary data.</text>
</comment>
<dbReference type="PANTHER" id="PTHR37221">
    <property type="entry name" value="OS02G0582400 PROTEIN"/>
    <property type="match status" value="1"/>
</dbReference>
<dbReference type="PANTHER" id="PTHR37221:SF1">
    <property type="entry name" value="OS02G0582400 PROTEIN"/>
    <property type="match status" value="1"/>
</dbReference>
<dbReference type="Pfam" id="PF25428">
    <property type="entry name" value="DUF7894"/>
    <property type="match status" value="1"/>
</dbReference>
<feature type="domain" description="DUF7894" evidence="1">
    <location>
        <begin position="1"/>
        <end position="241"/>
    </location>
</feature>
<evidence type="ECO:0000313" key="3">
    <source>
        <dbReference type="Proteomes" id="UP000283530"/>
    </source>
</evidence>
<accession>A0A3S3R3V6</accession>
<dbReference type="Proteomes" id="UP000283530">
    <property type="component" value="Unassembled WGS sequence"/>
</dbReference>